<gene>
    <name evidence="1" type="ORF">IPJ48_05150</name>
</gene>
<accession>A0A9D7FDV7</accession>
<dbReference type="EMBL" id="JADJNC010000007">
    <property type="protein sequence ID" value="MBK7422519.1"/>
    <property type="molecule type" value="Genomic_DNA"/>
</dbReference>
<name>A0A9D7FDV7_9RHOO</name>
<dbReference type="Pfam" id="PF05930">
    <property type="entry name" value="Phage_AlpA"/>
    <property type="match status" value="1"/>
</dbReference>
<reference evidence="1" key="1">
    <citation type="submission" date="2020-10" db="EMBL/GenBank/DDBJ databases">
        <title>Connecting structure to function with the recovery of over 1000 high-quality activated sludge metagenome-assembled genomes encoding full-length rRNA genes using long-read sequencing.</title>
        <authorList>
            <person name="Singleton C.M."/>
            <person name="Petriglieri F."/>
            <person name="Kristensen J.M."/>
            <person name="Kirkegaard R.H."/>
            <person name="Michaelsen T.Y."/>
            <person name="Andersen M.H."/>
            <person name="Karst S.M."/>
            <person name="Dueholm M.S."/>
            <person name="Nielsen P.H."/>
            <person name="Albertsen M."/>
        </authorList>
    </citation>
    <scope>NUCLEOTIDE SEQUENCE</scope>
    <source>
        <strain evidence="1">EsbW_18-Q3-R4-48_MAXAC.044</strain>
    </source>
</reference>
<evidence type="ECO:0000313" key="1">
    <source>
        <dbReference type="EMBL" id="MBK7422519.1"/>
    </source>
</evidence>
<dbReference type="Gene3D" id="1.10.238.160">
    <property type="match status" value="1"/>
</dbReference>
<dbReference type="Proteomes" id="UP000886602">
    <property type="component" value="Unassembled WGS sequence"/>
</dbReference>
<organism evidence="1 2">
    <name type="scientific">Candidatus Propionivibrio dominans</name>
    <dbReference type="NCBI Taxonomy" id="2954373"/>
    <lineage>
        <taxon>Bacteria</taxon>
        <taxon>Pseudomonadati</taxon>
        <taxon>Pseudomonadota</taxon>
        <taxon>Betaproteobacteria</taxon>
        <taxon>Rhodocyclales</taxon>
        <taxon>Rhodocyclaceae</taxon>
        <taxon>Propionivibrio</taxon>
    </lineage>
</organism>
<proteinExistence type="predicted"/>
<dbReference type="SUPFAM" id="SSF46955">
    <property type="entry name" value="Putative DNA-binding domain"/>
    <property type="match status" value="1"/>
</dbReference>
<dbReference type="InterPro" id="IPR009061">
    <property type="entry name" value="DNA-bd_dom_put_sf"/>
</dbReference>
<dbReference type="InterPro" id="IPR010260">
    <property type="entry name" value="AlpA"/>
</dbReference>
<protein>
    <submittedName>
        <fullName evidence="1">AlpA family transcriptional regulator</fullName>
    </submittedName>
</protein>
<dbReference type="AlphaFoldDB" id="A0A9D7FDV7"/>
<comment type="caution">
    <text evidence="1">The sequence shown here is derived from an EMBL/GenBank/DDBJ whole genome shotgun (WGS) entry which is preliminary data.</text>
</comment>
<sequence length="68" mass="7756">MANEIFQQNEFRLVRLPEVLLLTGLARSTIYKWVGEGRFPPPIKIGGGRCSGWRFREIASWVESCGCQ</sequence>
<evidence type="ECO:0000313" key="2">
    <source>
        <dbReference type="Proteomes" id="UP000886602"/>
    </source>
</evidence>